<reference evidence="2" key="1">
    <citation type="submission" date="2020-04" db="EMBL/GenBank/DDBJ databases">
        <authorList>
            <person name="Chiriac C."/>
            <person name="Salcher M."/>
            <person name="Ghai R."/>
            <person name="Kavagutti S V."/>
        </authorList>
    </citation>
    <scope>NUCLEOTIDE SEQUENCE</scope>
</reference>
<dbReference type="EMBL" id="LR796410">
    <property type="protein sequence ID" value="CAB4142624.1"/>
    <property type="molecule type" value="Genomic_DNA"/>
</dbReference>
<evidence type="ECO:0000313" key="1">
    <source>
        <dbReference type="EMBL" id="CAB4142624.1"/>
    </source>
</evidence>
<sequence>MIGQQHTVTTSPTLIIDTDSTNRTVVLHAIGNGVIYLGGATVTTSQGFYLDKAAGAVVLQIPPGEKLYGIVTSGTDVISTLLPDA</sequence>
<dbReference type="EMBL" id="LR796681">
    <property type="protein sequence ID" value="CAB4158712.1"/>
    <property type="molecule type" value="Genomic_DNA"/>
</dbReference>
<name>A0A6J5NJ31_9CAUD</name>
<accession>A0A6J5NJ31</accession>
<gene>
    <name evidence="1" type="ORF">UFOVP433_24</name>
    <name evidence="2" type="ORF">UFOVP702_27</name>
</gene>
<proteinExistence type="predicted"/>
<organism evidence="2">
    <name type="scientific">uncultured Caudovirales phage</name>
    <dbReference type="NCBI Taxonomy" id="2100421"/>
    <lineage>
        <taxon>Viruses</taxon>
        <taxon>Duplodnaviria</taxon>
        <taxon>Heunggongvirae</taxon>
        <taxon>Uroviricota</taxon>
        <taxon>Caudoviricetes</taxon>
        <taxon>Peduoviridae</taxon>
        <taxon>Maltschvirus</taxon>
        <taxon>Maltschvirus maltsch</taxon>
    </lineage>
</organism>
<protein>
    <submittedName>
        <fullName evidence="2">Uncharacterized protein</fullName>
    </submittedName>
</protein>
<evidence type="ECO:0000313" key="2">
    <source>
        <dbReference type="EMBL" id="CAB4158712.1"/>
    </source>
</evidence>